<comment type="caution">
    <text evidence="2">The sequence shown here is derived from an EMBL/GenBank/DDBJ whole genome shotgun (WGS) entry which is preliminary data.</text>
</comment>
<reference evidence="2 3" key="1">
    <citation type="submission" date="2010-04" db="EMBL/GenBank/DDBJ databases">
        <title>The Genome Sequence of Escherichia coli TA447.</title>
        <authorList>
            <consortium name="The Broad Institute Genome Sequencing Platform"/>
            <consortium name="The Broad Institute Genome Sequencing Center for Infectious Disease"/>
            <person name="Feldgarden M."/>
            <person name="Gordon D.M."/>
            <person name="Johnson J.R."/>
            <person name="Johnston B.D."/>
            <person name="Young S."/>
            <person name="Zeng Q."/>
            <person name="Koehrsen M."/>
            <person name="Alvarado L."/>
            <person name="Berlin A.M."/>
            <person name="Borenstein D."/>
            <person name="Chapman S.B."/>
            <person name="Chen Z."/>
            <person name="Engels R."/>
            <person name="Freedman E."/>
            <person name="Gellesch M."/>
            <person name="Goldberg J."/>
            <person name="Griggs A."/>
            <person name="Gujja S."/>
            <person name="Heilman E.R."/>
            <person name="Heiman D.I."/>
            <person name="Hepburn T.A."/>
            <person name="Howarth C."/>
            <person name="Jen D."/>
            <person name="Larson L."/>
            <person name="Mehta T."/>
            <person name="Park D."/>
            <person name="Pearson M."/>
            <person name="Richards J."/>
            <person name="Roberts A."/>
            <person name="Saif S."/>
            <person name="Shea T.D."/>
            <person name="Shenoy N."/>
            <person name="Sisk P."/>
            <person name="Stolte C."/>
            <person name="Sykes S.N."/>
            <person name="Walk T."/>
            <person name="White J."/>
            <person name="Yandava C."/>
            <person name="Haas B."/>
            <person name="Henn M.R."/>
            <person name="Nusbaum C."/>
            <person name="Birren B."/>
        </authorList>
    </citation>
    <scope>NUCLEOTIDE SEQUENCE [LARGE SCALE GENOMIC DNA]</scope>
    <source>
        <strain evidence="2 3">TA447</strain>
    </source>
</reference>
<feature type="transmembrane region" description="Helical" evidence="1">
    <location>
        <begin position="48"/>
        <end position="66"/>
    </location>
</feature>
<evidence type="ECO:0000313" key="2">
    <source>
        <dbReference type="EMBL" id="OSK88057.1"/>
    </source>
</evidence>
<protein>
    <submittedName>
        <fullName evidence="2">Type-F conjugative transfer system pilin acetylase TraX</fullName>
    </submittedName>
</protein>
<accession>A0A1X3ITB5</accession>
<evidence type="ECO:0000313" key="3">
    <source>
        <dbReference type="Proteomes" id="UP000193942"/>
    </source>
</evidence>
<dbReference type="Pfam" id="PF05857">
    <property type="entry name" value="TraX"/>
    <property type="match status" value="1"/>
</dbReference>
<feature type="transmembrane region" description="Helical" evidence="1">
    <location>
        <begin position="21"/>
        <end position="42"/>
    </location>
</feature>
<feature type="transmembrane region" description="Helical" evidence="1">
    <location>
        <begin position="99"/>
        <end position="116"/>
    </location>
</feature>
<evidence type="ECO:0000256" key="1">
    <source>
        <dbReference type="SAM" id="Phobius"/>
    </source>
</evidence>
<keyword evidence="1" id="KW-1133">Transmembrane helix</keyword>
<dbReference type="InterPro" id="IPR014125">
    <property type="entry name" value="TraX_Ftype"/>
</dbReference>
<feature type="transmembrane region" description="Helical" evidence="1">
    <location>
        <begin position="78"/>
        <end position="93"/>
    </location>
</feature>
<dbReference type="InterPro" id="IPR008875">
    <property type="entry name" value="TraX"/>
</dbReference>
<keyword evidence="1" id="KW-0472">Membrane</keyword>
<feature type="transmembrane region" description="Helical" evidence="1">
    <location>
        <begin position="190"/>
        <end position="208"/>
    </location>
</feature>
<organism evidence="2 3">
    <name type="scientific">Escherichia coli TA447</name>
    <dbReference type="NCBI Taxonomy" id="656447"/>
    <lineage>
        <taxon>Bacteria</taxon>
        <taxon>Pseudomonadati</taxon>
        <taxon>Pseudomonadota</taxon>
        <taxon>Gammaproteobacteria</taxon>
        <taxon>Enterobacterales</taxon>
        <taxon>Enterobacteriaceae</taxon>
        <taxon>Escherichia</taxon>
    </lineage>
</organism>
<dbReference type="RefSeq" id="WP_085453346.1">
    <property type="nucleotide sequence ID" value="NZ_ADIZ01000046.1"/>
</dbReference>
<keyword evidence="1" id="KW-0812">Transmembrane</keyword>
<feature type="transmembrane region" description="Helical" evidence="1">
    <location>
        <begin position="168"/>
        <end position="184"/>
    </location>
</feature>
<dbReference type="NCBIfam" id="TIGR02755">
    <property type="entry name" value="TraX_Ftype"/>
    <property type="match status" value="1"/>
</dbReference>
<proteinExistence type="predicted"/>
<name>A0A1X3ITB5_ECOLX</name>
<sequence length="241" mass="26323">MPVNAKAGVHMLSIAPLQRDVIKIIAFLAMTADHIATATGIGSPWLNLTGRCAFPLFALVCGCNLAGKSLRQSSLNRLWFMAVLAQPAFWLAFRDAGNQWWQLNILFCFALVLQLWRMVLKACAVRWLLVCTGVVFYLPLSSASYGWAGLVMLSMAILVWQVKSTYQMTVSGFWLVSVAALNGSGHGVTVLSGVLMTLAVVYGVLTLVPADTRRLKISRWFAEGYIIQLLVTALVAASLRA</sequence>
<dbReference type="EMBL" id="ADIZ01000046">
    <property type="protein sequence ID" value="OSK88057.1"/>
    <property type="molecule type" value="Genomic_DNA"/>
</dbReference>
<dbReference type="Proteomes" id="UP000193942">
    <property type="component" value="Unassembled WGS sequence"/>
</dbReference>
<dbReference type="AlphaFoldDB" id="A0A1X3ITB5"/>
<feature type="transmembrane region" description="Helical" evidence="1">
    <location>
        <begin position="123"/>
        <end position="139"/>
    </location>
</feature>
<gene>
    <name evidence="2" type="ORF">ECXG_04256</name>
</gene>
<feature type="transmembrane region" description="Helical" evidence="1">
    <location>
        <begin position="220"/>
        <end position="239"/>
    </location>
</feature>